<protein>
    <submittedName>
        <fullName evidence="1">Uncharacterized protein</fullName>
    </submittedName>
</protein>
<accession>A0A5J4VZ44</accession>
<evidence type="ECO:0000313" key="2">
    <source>
        <dbReference type="Proteomes" id="UP000324800"/>
    </source>
</evidence>
<dbReference type="EMBL" id="SNRW01004177">
    <property type="protein sequence ID" value="KAA6387944.1"/>
    <property type="molecule type" value="Genomic_DNA"/>
</dbReference>
<sequence length="97" mass="10931">MQCEKCCITITLAWTDSASFSGSCFQSLYTNPLFISLTYTSFKLNPKLFHETAYERATWYISTDLHSIVIIAVAIATTCPSVRIQASICRTLTYNRS</sequence>
<gene>
    <name evidence="1" type="ORF">EZS28_016527</name>
</gene>
<dbReference type="OrthoDB" id="8188307at2759"/>
<dbReference type="Proteomes" id="UP000324800">
    <property type="component" value="Unassembled WGS sequence"/>
</dbReference>
<dbReference type="AlphaFoldDB" id="A0A5J4VZ44"/>
<name>A0A5J4VZ44_9EUKA</name>
<organism evidence="1 2">
    <name type="scientific">Streblomastix strix</name>
    <dbReference type="NCBI Taxonomy" id="222440"/>
    <lineage>
        <taxon>Eukaryota</taxon>
        <taxon>Metamonada</taxon>
        <taxon>Preaxostyla</taxon>
        <taxon>Oxymonadida</taxon>
        <taxon>Streblomastigidae</taxon>
        <taxon>Streblomastix</taxon>
    </lineage>
</organism>
<proteinExistence type="predicted"/>
<comment type="caution">
    <text evidence="1">The sequence shown here is derived from an EMBL/GenBank/DDBJ whole genome shotgun (WGS) entry which is preliminary data.</text>
</comment>
<evidence type="ECO:0000313" key="1">
    <source>
        <dbReference type="EMBL" id="KAA6387944.1"/>
    </source>
</evidence>
<reference evidence="1 2" key="1">
    <citation type="submission" date="2019-03" db="EMBL/GenBank/DDBJ databases">
        <title>Single cell metagenomics reveals metabolic interactions within the superorganism composed of flagellate Streblomastix strix and complex community of Bacteroidetes bacteria on its surface.</title>
        <authorList>
            <person name="Treitli S.C."/>
            <person name="Kolisko M."/>
            <person name="Husnik F."/>
            <person name="Keeling P."/>
            <person name="Hampl V."/>
        </authorList>
    </citation>
    <scope>NUCLEOTIDE SEQUENCE [LARGE SCALE GENOMIC DNA]</scope>
    <source>
        <strain evidence="1">ST1C</strain>
    </source>
</reference>